<organism evidence="5 6">
    <name type="scientific">Mariniflexile soesokkakense</name>
    <dbReference type="NCBI Taxonomy" id="1343160"/>
    <lineage>
        <taxon>Bacteria</taxon>
        <taxon>Pseudomonadati</taxon>
        <taxon>Bacteroidota</taxon>
        <taxon>Flavobacteriia</taxon>
        <taxon>Flavobacteriales</taxon>
        <taxon>Flavobacteriaceae</taxon>
        <taxon>Mariniflexile</taxon>
    </lineage>
</organism>
<dbReference type="InterPro" id="IPR036514">
    <property type="entry name" value="SGNH_hydro_sf"/>
</dbReference>
<dbReference type="Gene3D" id="1.50.10.10">
    <property type="match status" value="1"/>
</dbReference>
<dbReference type="SUPFAM" id="SSF52266">
    <property type="entry name" value="SGNH hydrolase"/>
    <property type="match status" value="1"/>
</dbReference>
<reference evidence="5 6" key="1">
    <citation type="submission" date="2024-01" db="EMBL/GenBank/DDBJ databases">
        <title>Mariniflexile litorale sp. nov., isolated from the shallow sediments of the Sea of Japan.</title>
        <authorList>
            <person name="Romanenko L."/>
            <person name="Bystritskaya E."/>
            <person name="Isaeva M."/>
        </authorList>
    </citation>
    <scope>NUCLEOTIDE SEQUENCE [LARGE SCALE GENOMIC DNA]</scope>
    <source>
        <strain evidence="5 6">KCTC 32427</strain>
    </source>
</reference>
<protein>
    <submittedName>
        <fullName evidence="5">Glycoside hydrolase N-terminal domain-containing protein</fullName>
    </submittedName>
</protein>
<evidence type="ECO:0000259" key="2">
    <source>
        <dbReference type="Pfam" id="PF14498"/>
    </source>
</evidence>
<dbReference type="InterPro" id="IPR027414">
    <property type="entry name" value="GH95_N_dom"/>
</dbReference>
<dbReference type="GO" id="GO:0016787">
    <property type="term" value="F:hydrolase activity"/>
    <property type="evidence" value="ECO:0007669"/>
    <property type="project" value="UniProtKB-KW"/>
</dbReference>
<evidence type="ECO:0000259" key="3">
    <source>
        <dbReference type="Pfam" id="PF21307"/>
    </source>
</evidence>
<dbReference type="InterPro" id="IPR013830">
    <property type="entry name" value="SGNH_hydro"/>
</dbReference>
<evidence type="ECO:0000313" key="5">
    <source>
        <dbReference type="EMBL" id="MEN3323193.1"/>
    </source>
</evidence>
<proteinExistence type="predicted"/>
<dbReference type="InterPro" id="IPR049053">
    <property type="entry name" value="AFCA-like_C"/>
</dbReference>
<dbReference type="PANTHER" id="PTHR31084:SF0">
    <property type="entry name" value="ALPHA-L-FUCOSIDASE 2"/>
    <property type="match status" value="1"/>
</dbReference>
<keyword evidence="5" id="KW-0378">Hydrolase</keyword>
<dbReference type="EMBL" id="JAZHYP010000002">
    <property type="protein sequence ID" value="MEN3323193.1"/>
    <property type="molecule type" value="Genomic_DNA"/>
</dbReference>
<gene>
    <name evidence="5" type="ORF">VP395_05605</name>
</gene>
<feature type="domain" description="Alpha fucosidase A-like C-terminal" evidence="3">
    <location>
        <begin position="713"/>
        <end position="785"/>
    </location>
</feature>
<feature type="domain" description="SGNH hydrolase-type esterase" evidence="1">
    <location>
        <begin position="847"/>
        <end position="1029"/>
    </location>
</feature>
<dbReference type="InterPro" id="IPR054363">
    <property type="entry name" value="GH95_cat"/>
</dbReference>
<dbReference type="Pfam" id="PF22124">
    <property type="entry name" value="Glyco_hydro_95_cat"/>
    <property type="match status" value="1"/>
</dbReference>
<dbReference type="Proteomes" id="UP001416393">
    <property type="component" value="Unassembled WGS sequence"/>
</dbReference>
<dbReference type="InterPro" id="IPR008928">
    <property type="entry name" value="6-hairpin_glycosidase_sf"/>
</dbReference>
<evidence type="ECO:0000313" key="6">
    <source>
        <dbReference type="Proteomes" id="UP001416393"/>
    </source>
</evidence>
<evidence type="ECO:0000259" key="4">
    <source>
        <dbReference type="Pfam" id="PF22124"/>
    </source>
</evidence>
<name>A0ABV0A7X4_9FLAO</name>
<dbReference type="Pfam" id="PF14498">
    <property type="entry name" value="Glyco_hyd_65N_2"/>
    <property type="match status" value="1"/>
</dbReference>
<dbReference type="InterPro" id="IPR037459">
    <property type="entry name" value="RhgT-like"/>
</dbReference>
<dbReference type="SUPFAM" id="SSF48208">
    <property type="entry name" value="Six-hairpin glycosidases"/>
    <property type="match status" value="1"/>
</dbReference>
<feature type="domain" description="Glycosyl hydrolase family 95 N-terminal" evidence="2">
    <location>
        <begin position="45"/>
        <end position="286"/>
    </location>
</feature>
<evidence type="ECO:0000259" key="1">
    <source>
        <dbReference type="Pfam" id="PF13472"/>
    </source>
</evidence>
<dbReference type="Pfam" id="PF21307">
    <property type="entry name" value="Glyco_hydro_95_C"/>
    <property type="match status" value="1"/>
</dbReference>
<dbReference type="InterPro" id="IPR012341">
    <property type="entry name" value="6hp_glycosidase-like_sf"/>
</dbReference>
<keyword evidence="6" id="KW-1185">Reference proteome</keyword>
<accession>A0ABV0A7X4</accession>
<feature type="domain" description="Glycosyl hydrolase family 95 catalytic" evidence="4">
    <location>
        <begin position="308"/>
        <end position="711"/>
    </location>
</feature>
<dbReference type="Gene3D" id="3.40.50.1110">
    <property type="entry name" value="SGNH hydrolase"/>
    <property type="match status" value="1"/>
</dbReference>
<dbReference type="CDD" id="cd01821">
    <property type="entry name" value="Rhamnogalacturan_acetylesterase_like"/>
    <property type="match status" value="1"/>
</dbReference>
<comment type="caution">
    <text evidence="5">The sequence shown here is derived from an EMBL/GenBank/DDBJ whole genome shotgun (WGS) entry which is preliminary data.</text>
</comment>
<sequence length="1084" mass="123059">MENYLYKMVEGNSHNKMKNSIQKYKILVLVILITTFSSAQNNNILWYENAANNWNEALPIGNGRIGGMLFGGVENDKIQLNEETVWAGEPGNNIQKDHYQDIQNIRALLFSDKYEEAQKAALQAFPKDTPKDNNYGVPYQTVGNLNLHFPNHNNPSNYTRELNIENAISTVSYTINGVHYKREYFVSFPDQVMVIHITADKPKSLSFEISTDSPLKNHTISAKKGLIDLSGTGDDHENKQGKINFTTLVYPNVIGGKITKNNQTIIIKNADEATLFVSIGTNFKNYKDLSNSADKIAKVFLEKSKGKSFETLKNSHVKDYQSLFNRVSLEIGDAANSTLPTNKRLEDFEKKEDLSLVSLYFQFGRYLLISSSRPGGQPANLQGIWNDKLSPPWDSKYTVNINTEMNYWPAEVTNLSELHQPLFSMLEDLSETGKLSAKNMYHARGWNIHHNTDIWRIAGIVDGGFYGLWPMGGAWLSQHLWQHYLFTGDKDFLNKYYPILKSTAQFYVDVLQEEPKNKWLVVTPSISPENKYMGSAGVTYGTTMDNQLVFDVFSNVITASKTLNTNIEFADSLKLLKKRLPPMQIGKHNQLQEWIEDWDKTDDTHRHISHLYGLYPSDQISPFKNPDLFKAAEQTLEYRGDVSTGWSMGWKVNFWARMLNGNRAYKLIKTQLTLVEDGAKSGGTYPNLFDAHPPFQIDGNFGCTAGIAEMLIQSHDEALHLLPALPDTWKEGSVKGLKARGGFEVDLDWEDNAVKTFKVTSSLGGYLRIRTTEILLDANGKELAKASGKNTNPFYQSPEIKEPLISKEAHSSTLNLPKYHLYDIETTKGGAYTFKAKHQKVTAVYLIGDSTMADYTGNYDQGKDYMKTRFPVTGWGQVFQPFMVSDSLYKLTNLIKTDSIFVDDRARGGRSTRTFFQEGRWRSVYETLKKNDVVIMQFGHNDAAKEKTERYVDVEGYKEFLRLFVSQTREKGAIPIILTPVARNYPWKDGVLNDVHGDYDQAPKDVAAELQVMLIDLNKKSRDFFTKKGESFVTDNYFMNLPEGKYEAYPKGQKDNTHFQPKGATEVARLVFEGLQELNSTIKN</sequence>
<dbReference type="RefSeq" id="WP_346240766.1">
    <property type="nucleotide sequence ID" value="NZ_JAZHYP010000002.1"/>
</dbReference>
<dbReference type="Pfam" id="PF13472">
    <property type="entry name" value="Lipase_GDSL_2"/>
    <property type="match status" value="1"/>
</dbReference>
<dbReference type="PANTHER" id="PTHR31084">
    <property type="entry name" value="ALPHA-L-FUCOSIDASE 2"/>
    <property type="match status" value="1"/>
</dbReference>